<dbReference type="InterPro" id="IPR000669">
    <property type="entry name" value="Mannitol_DH"/>
</dbReference>
<comment type="caution">
    <text evidence="5">The sequence shown here is derived from an EMBL/GenBank/DDBJ whole genome shotgun (WGS) entry which is preliminary data.</text>
</comment>
<proteinExistence type="predicted"/>
<keyword evidence="6" id="KW-1185">Reference proteome</keyword>
<evidence type="ECO:0000313" key="6">
    <source>
        <dbReference type="Proteomes" id="UP000268016"/>
    </source>
</evidence>
<dbReference type="Gene3D" id="3.40.50.720">
    <property type="entry name" value="NAD(P)-binding Rossmann-like Domain"/>
    <property type="match status" value="1"/>
</dbReference>
<reference evidence="5 6" key="1">
    <citation type="submission" date="2018-10" db="EMBL/GenBank/DDBJ databases">
        <title>Histidinibacterium lentulum gen. nov., sp. nov., a marine bacterium from the culture broth of Picochlorum sp. 122.</title>
        <authorList>
            <person name="Wang G."/>
        </authorList>
    </citation>
    <scope>NUCLEOTIDE SEQUENCE [LARGE SCALE GENOMIC DNA]</scope>
    <source>
        <strain evidence="5 6">B17</strain>
    </source>
</reference>
<dbReference type="PROSITE" id="PS00974">
    <property type="entry name" value="MANNITOL_DHGENASE"/>
    <property type="match status" value="1"/>
</dbReference>
<dbReference type="InterPro" id="IPR013131">
    <property type="entry name" value="Mannitol_DH_N"/>
</dbReference>
<dbReference type="GO" id="GO:0019594">
    <property type="term" value="P:mannitol metabolic process"/>
    <property type="evidence" value="ECO:0007669"/>
    <property type="project" value="InterPro"/>
</dbReference>
<dbReference type="OrthoDB" id="271711at2"/>
<dbReference type="InterPro" id="IPR036291">
    <property type="entry name" value="NAD(P)-bd_dom_sf"/>
</dbReference>
<dbReference type="GO" id="GO:0016616">
    <property type="term" value="F:oxidoreductase activity, acting on the CH-OH group of donors, NAD or NADP as acceptor"/>
    <property type="evidence" value="ECO:0007669"/>
    <property type="project" value="TreeGrafter"/>
</dbReference>
<dbReference type="PANTHER" id="PTHR43362">
    <property type="entry name" value="MANNITOL DEHYDROGENASE DSF1-RELATED"/>
    <property type="match status" value="1"/>
</dbReference>
<evidence type="ECO:0000256" key="1">
    <source>
        <dbReference type="ARBA" id="ARBA00023002"/>
    </source>
</evidence>
<evidence type="ECO:0000256" key="2">
    <source>
        <dbReference type="ARBA" id="ARBA00023027"/>
    </source>
</evidence>
<dbReference type="InterPro" id="IPR050988">
    <property type="entry name" value="Mannitol_DH/Oxidoreductase"/>
</dbReference>
<dbReference type="Gene3D" id="1.10.1040.10">
    <property type="entry name" value="N-(1-d-carboxylethyl)-l-norvaline Dehydrogenase, domain 2"/>
    <property type="match status" value="1"/>
</dbReference>
<dbReference type="PRINTS" id="PR00084">
    <property type="entry name" value="MTLDHDRGNASE"/>
</dbReference>
<evidence type="ECO:0000259" key="4">
    <source>
        <dbReference type="Pfam" id="PF08125"/>
    </source>
</evidence>
<name>A0A3N2QYR9_9RHOB</name>
<organism evidence="5 6">
    <name type="scientific">Histidinibacterium lentulum</name>
    <dbReference type="NCBI Taxonomy" id="2480588"/>
    <lineage>
        <taxon>Bacteria</taxon>
        <taxon>Pseudomonadati</taxon>
        <taxon>Pseudomonadota</taxon>
        <taxon>Alphaproteobacteria</taxon>
        <taxon>Rhodobacterales</taxon>
        <taxon>Paracoccaceae</taxon>
        <taxon>Histidinibacterium</taxon>
    </lineage>
</organism>
<dbReference type="SUPFAM" id="SSF51735">
    <property type="entry name" value="NAD(P)-binding Rossmann-fold domains"/>
    <property type="match status" value="1"/>
</dbReference>
<dbReference type="Pfam" id="PF08125">
    <property type="entry name" value="Mannitol_dh_C"/>
    <property type="match status" value="1"/>
</dbReference>
<dbReference type="Pfam" id="PF01232">
    <property type="entry name" value="Mannitol_dh"/>
    <property type="match status" value="1"/>
</dbReference>
<evidence type="ECO:0000259" key="3">
    <source>
        <dbReference type="Pfam" id="PF01232"/>
    </source>
</evidence>
<feature type="domain" description="Mannitol dehydrogenase C-terminal" evidence="4">
    <location>
        <begin position="277"/>
        <end position="469"/>
    </location>
</feature>
<dbReference type="Proteomes" id="UP000268016">
    <property type="component" value="Unassembled WGS sequence"/>
</dbReference>
<evidence type="ECO:0000313" key="5">
    <source>
        <dbReference type="EMBL" id="ROU00352.1"/>
    </source>
</evidence>
<dbReference type="PANTHER" id="PTHR43362:SF1">
    <property type="entry name" value="MANNITOL DEHYDROGENASE 2-RELATED"/>
    <property type="match status" value="1"/>
</dbReference>
<sequence length="487" mass="52093">MEAVLPDVPRLSRSVPAAKVGIVHLGPGAFFRSFGAIFTEDAMAAHGGDWGICAVSLRSPSARDQLGPQEGVYTSVTLAPEGRHPRVIGSVSRILVAPEDPQAVLDAMTAPDVRIVSLTITEKGYCHEPSTGLLRLEHPDIRADIEAPSRRKSAPGLVVEALARRRAEGHPPFTVLSCDNLPDNGRLVRGVVLDLARVLDPALAAWIEQTVRFPATMVDRITPATTVHDIAGLARSEGYHDPACVVHEPFRQWVIEDDFTDGARPAWDAAGAQFVRDVAPFETMKLRCLNGTHSALAYLGYLAGHGTIADAVADPPFAALCRHLWEREILPTVPQPEGEDLVAYCDALLDRYRNPAICHRTWQIAMDGSQKLPQRLLGTVQDNLAEGRPVPGLALAVAAWMRYVGGVDEAGGAIDVRDPLADRLKAASEGADEPSGKVAALLAVGDVFPSSLASDRVFREAVSGAYEGLCRIGARAMVVALTGAEPN</sequence>
<dbReference type="InterPro" id="IPR023027">
    <property type="entry name" value="Mannitol_DH_CS"/>
</dbReference>
<dbReference type="EMBL" id="RDRB01000006">
    <property type="protein sequence ID" value="ROU00352.1"/>
    <property type="molecule type" value="Genomic_DNA"/>
</dbReference>
<accession>A0A3N2QYR9</accession>
<feature type="domain" description="Mannitol dehydrogenase N-terminal" evidence="3">
    <location>
        <begin position="21"/>
        <end position="268"/>
    </location>
</feature>
<gene>
    <name evidence="5" type="ORF">EAT49_12445</name>
</gene>
<dbReference type="AlphaFoldDB" id="A0A3N2QYR9"/>
<protein>
    <submittedName>
        <fullName evidence="5">Mannitol dehydrogenase family protein</fullName>
    </submittedName>
</protein>
<dbReference type="SUPFAM" id="SSF48179">
    <property type="entry name" value="6-phosphogluconate dehydrogenase C-terminal domain-like"/>
    <property type="match status" value="1"/>
</dbReference>
<dbReference type="InterPro" id="IPR008927">
    <property type="entry name" value="6-PGluconate_DH-like_C_sf"/>
</dbReference>
<keyword evidence="1" id="KW-0560">Oxidoreductase</keyword>
<dbReference type="RefSeq" id="WP_123642900.1">
    <property type="nucleotide sequence ID" value="NZ_ML119086.1"/>
</dbReference>
<dbReference type="InterPro" id="IPR013328">
    <property type="entry name" value="6PGD_dom2"/>
</dbReference>
<dbReference type="InterPro" id="IPR013118">
    <property type="entry name" value="Mannitol_DH_C"/>
</dbReference>
<keyword evidence="2" id="KW-0520">NAD</keyword>